<keyword evidence="10" id="KW-1185">Reference proteome</keyword>
<dbReference type="Pfam" id="PF04085">
    <property type="entry name" value="MreC"/>
    <property type="match status" value="1"/>
</dbReference>
<dbReference type="Proteomes" id="UP000247763">
    <property type="component" value="Chromosome"/>
</dbReference>
<keyword evidence="7" id="KW-0812">Transmembrane</keyword>
<dbReference type="RefSeq" id="WP_110449604.1">
    <property type="nucleotide sequence ID" value="NZ_CP029479.1"/>
</dbReference>
<dbReference type="InterPro" id="IPR055342">
    <property type="entry name" value="MreC_beta-barrel_core"/>
</dbReference>
<dbReference type="InterPro" id="IPR007221">
    <property type="entry name" value="MreC"/>
</dbReference>
<evidence type="ECO:0000256" key="7">
    <source>
        <dbReference type="SAM" id="Phobius"/>
    </source>
</evidence>
<feature type="coiled-coil region" evidence="5">
    <location>
        <begin position="92"/>
        <end position="119"/>
    </location>
</feature>
<dbReference type="KEGG" id="phb:HYN04_04250"/>
<dbReference type="InterPro" id="IPR042177">
    <property type="entry name" value="Cell/Rod_1"/>
</dbReference>
<dbReference type="PANTHER" id="PTHR34138:SF1">
    <property type="entry name" value="CELL SHAPE-DETERMINING PROTEIN MREC"/>
    <property type="match status" value="1"/>
</dbReference>
<dbReference type="Gene3D" id="2.40.10.350">
    <property type="entry name" value="Rod shape-determining protein MreC, domain 2"/>
    <property type="match status" value="1"/>
</dbReference>
<feature type="region of interest" description="Disordered" evidence="6">
    <location>
        <begin position="288"/>
        <end position="341"/>
    </location>
</feature>
<feature type="compositionally biased region" description="Low complexity" evidence="6">
    <location>
        <begin position="305"/>
        <end position="316"/>
    </location>
</feature>
<dbReference type="OrthoDB" id="8478127at2"/>
<gene>
    <name evidence="9" type="ORF">HYN04_04250</name>
</gene>
<dbReference type="NCBIfam" id="NF010533">
    <property type="entry name" value="PRK13922.9-5"/>
    <property type="match status" value="1"/>
</dbReference>
<feature type="compositionally biased region" description="Pro residues" evidence="6">
    <location>
        <begin position="291"/>
        <end position="304"/>
    </location>
</feature>
<evidence type="ECO:0000256" key="1">
    <source>
        <dbReference type="ARBA" id="ARBA00009369"/>
    </source>
</evidence>
<keyword evidence="7" id="KW-0472">Membrane</keyword>
<dbReference type="AlphaFoldDB" id="A0A2Z3HQG6"/>
<dbReference type="PANTHER" id="PTHR34138">
    <property type="entry name" value="CELL SHAPE-DETERMINING PROTEIN MREC"/>
    <property type="match status" value="1"/>
</dbReference>
<dbReference type="GO" id="GO:0008360">
    <property type="term" value="P:regulation of cell shape"/>
    <property type="evidence" value="ECO:0007669"/>
    <property type="project" value="UniProtKB-KW"/>
</dbReference>
<dbReference type="EMBL" id="CP029479">
    <property type="protein sequence ID" value="AWM77035.1"/>
    <property type="molecule type" value="Genomic_DNA"/>
</dbReference>
<dbReference type="Gene3D" id="2.40.10.340">
    <property type="entry name" value="Rod shape-determining protein MreC, domain 1"/>
    <property type="match status" value="1"/>
</dbReference>
<keyword evidence="7" id="KW-1133">Transmembrane helix</keyword>
<evidence type="ECO:0000256" key="5">
    <source>
        <dbReference type="SAM" id="Coils"/>
    </source>
</evidence>
<dbReference type="NCBIfam" id="TIGR00219">
    <property type="entry name" value="mreC"/>
    <property type="match status" value="1"/>
</dbReference>
<evidence type="ECO:0000313" key="10">
    <source>
        <dbReference type="Proteomes" id="UP000247763"/>
    </source>
</evidence>
<protein>
    <recommendedName>
        <fullName evidence="2">Cell shape-determining protein MreC</fullName>
    </recommendedName>
    <alternativeName>
        <fullName evidence="4">Cell shape protein MreC</fullName>
    </alternativeName>
</protein>
<dbReference type="InterPro" id="IPR042175">
    <property type="entry name" value="Cell/Rod_MreC_2"/>
</dbReference>
<evidence type="ECO:0000259" key="8">
    <source>
        <dbReference type="Pfam" id="PF04085"/>
    </source>
</evidence>
<sequence length="341" mass="35719">MSFRDNPFGEVRLPLLLGAAAAAVVALVVAFALLMADRRQTYQEGAYHALRKASDGVVAPVTGAVAAPVRWLGGVASGVGDYFFAVSENRRLKAELAAARGLRDKAATLEDENARYRALLGMAVDPPVPMVTARAVSESRGPYANTRLINAGADRGVKVGHPVLSENGLVGRVIGTSPRVSRVLMLTDAASRTPVMIQRTRARAILTGDGGWAPELAYLRGRDAARDGDLVLTSGDGGVLPRGLTVGRVVKGQDGAWRVRLASDAAPIDFVRVLLFEDFVKLEDLRALNRPAPPPPPTPAPRTAPPALATPKTEPAAKPPTPRAAPTTAPKPVSKPAGAAP</sequence>
<reference evidence="10" key="1">
    <citation type="submission" date="2018-05" db="EMBL/GenBank/DDBJ databases">
        <title>Genome sequencing of Phenylobacterium sp. HYN0004.</title>
        <authorList>
            <person name="Yi H."/>
            <person name="Baek C."/>
        </authorList>
    </citation>
    <scope>NUCLEOTIDE SEQUENCE [LARGE SCALE GENOMIC DNA]</scope>
    <source>
        <strain evidence="10">HYN0004</strain>
    </source>
</reference>
<comment type="similarity">
    <text evidence="1">Belongs to the MreC family.</text>
</comment>
<evidence type="ECO:0000256" key="2">
    <source>
        <dbReference type="ARBA" id="ARBA00013855"/>
    </source>
</evidence>
<keyword evidence="3" id="KW-0133">Cell shape</keyword>
<proteinExistence type="inferred from homology"/>
<evidence type="ECO:0000256" key="4">
    <source>
        <dbReference type="ARBA" id="ARBA00032089"/>
    </source>
</evidence>
<dbReference type="GO" id="GO:0005886">
    <property type="term" value="C:plasma membrane"/>
    <property type="evidence" value="ECO:0007669"/>
    <property type="project" value="TreeGrafter"/>
</dbReference>
<evidence type="ECO:0000256" key="6">
    <source>
        <dbReference type="SAM" id="MobiDB-lite"/>
    </source>
</evidence>
<organism evidence="9 10">
    <name type="scientific">Phenylobacterium parvum</name>
    <dbReference type="NCBI Taxonomy" id="2201350"/>
    <lineage>
        <taxon>Bacteria</taxon>
        <taxon>Pseudomonadati</taxon>
        <taxon>Pseudomonadota</taxon>
        <taxon>Alphaproteobacteria</taxon>
        <taxon>Caulobacterales</taxon>
        <taxon>Caulobacteraceae</taxon>
        <taxon>Phenylobacterium</taxon>
    </lineage>
</organism>
<accession>A0A2Z3HQG6</accession>
<keyword evidence="5" id="KW-0175">Coiled coil</keyword>
<feature type="transmembrane region" description="Helical" evidence="7">
    <location>
        <begin position="15"/>
        <end position="36"/>
    </location>
</feature>
<name>A0A2Z3HQG6_9CAUL</name>
<feature type="domain" description="Rod shape-determining protein MreC beta-barrel core" evidence="8">
    <location>
        <begin position="137"/>
        <end position="273"/>
    </location>
</feature>
<evidence type="ECO:0000313" key="9">
    <source>
        <dbReference type="EMBL" id="AWM77035.1"/>
    </source>
</evidence>
<evidence type="ECO:0000256" key="3">
    <source>
        <dbReference type="ARBA" id="ARBA00022960"/>
    </source>
</evidence>